<evidence type="ECO:0000256" key="8">
    <source>
        <dbReference type="ARBA" id="ARBA00054674"/>
    </source>
</evidence>
<keyword evidence="5" id="KW-0378">Hydrolase</keyword>
<keyword evidence="13" id="KW-1185">Reference proteome</keyword>
<dbReference type="PANTHER" id="PTHR11839">
    <property type="entry name" value="UDP/ADP-SUGAR PYROPHOSPHATASE"/>
    <property type="match status" value="1"/>
</dbReference>
<dbReference type="FunFam" id="3.90.79.10:FF:000035">
    <property type="entry name" value="Uridine diphosphate glucose pyrophosphatase"/>
    <property type="match status" value="1"/>
</dbReference>
<evidence type="ECO:0000256" key="1">
    <source>
        <dbReference type="ARBA" id="ARBA00001946"/>
    </source>
</evidence>
<dbReference type="SUPFAM" id="SSF55811">
    <property type="entry name" value="Nudix"/>
    <property type="match status" value="1"/>
</dbReference>
<dbReference type="GO" id="GO:0006753">
    <property type="term" value="P:nucleoside phosphate metabolic process"/>
    <property type="evidence" value="ECO:0007669"/>
    <property type="project" value="TreeGrafter"/>
</dbReference>
<protein>
    <recommendedName>
        <fullName evidence="10">Uridine diphosphate glucose pyrophosphatase NUDT14</fullName>
        <ecNumber evidence="9">3.6.1.45</ecNumber>
    </recommendedName>
    <alternativeName>
        <fullName evidence="11">Nucleoside diphosphate-linked moiety X motif 14</fullName>
    </alternativeName>
</protein>
<evidence type="ECO:0000256" key="5">
    <source>
        <dbReference type="ARBA" id="ARBA00022801"/>
    </source>
</evidence>
<keyword evidence="6" id="KW-0460">Magnesium</keyword>
<keyword evidence="4" id="KW-0963">Cytoplasm</keyword>
<evidence type="ECO:0000256" key="7">
    <source>
        <dbReference type="ARBA" id="ARBA00051086"/>
    </source>
</evidence>
<dbReference type="PROSITE" id="PS51462">
    <property type="entry name" value="NUDIX"/>
    <property type="match status" value="1"/>
</dbReference>
<evidence type="ECO:0000256" key="11">
    <source>
        <dbReference type="ARBA" id="ARBA00080475"/>
    </source>
</evidence>
<dbReference type="PANTHER" id="PTHR11839:SF15">
    <property type="entry name" value="URIDINE DIPHOSPHATE GLUCOSE PYROPHOSPHATASE NUDT14"/>
    <property type="match status" value="1"/>
</dbReference>
<evidence type="ECO:0000256" key="9">
    <source>
        <dbReference type="ARBA" id="ARBA00066480"/>
    </source>
</evidence>
<comment type="catalytic activity">
    <reaction evidence="7">
        <text>UDP-sugar + H2O = UMP + alpha-D-aldose 1-phosphate.</text>
        <dbReference type="EC" id="3.6.1.45"/>
    </reaction>
</comment>
<dbReference type="GO" id="GO:0046872">
    <property type="term" value="F:metal ion binding"/>
    <property type="evidence" value="ECO:0007669"/>
    <property type="project" value="InterPro"/>
</dbReference>
<proteinExistence type="predicted"/>
<evidence type="ECO:0000256" key="4">
    <source>
        <dbReference type="ARBA" id="ARBA00022490"/>
    </source>
</evidence>
<evidence type="ECO:0000256" key="10">
    <source>
        <dbReference type="ARBA" id="ARBA00071467"/>
    </source>
</evidence>
<dbReference type="WBParaSite" id="ACRNAN_scaffold14552.g31112.t1">
    <property type="protein sequence ID" value="ACRNAN_scaffold14552.g31112.t1"/>
    <property type="gene ID" value="ACRNAN_scaffold14552.g31112"/>
</dbReference>
<comment type="subunit">
    <text evidence="3">Homodimer.</text>
</comment>
<organism evidence="13 14">
    <name type="scientific">Acrobeloides nanus</name>
    <dbReference type="NCBI Taxonomy" id="290746"/>
    <lineage>
        <taxon>Eukaryota</taxon>
        <taxon>Metazoa</taxon>
        <taxon>Ecdysozoa</taxon>
        <taxon>Nematoda</taxon>
        <taxon>Chromadorea</taxon>
        <taxon>Rhabditida</taxon>
        <taxon>Tylenchina</taxon>
        <taxon>Cephalobomorpha</taxon>
        <taxon>Cephaloboidea</taxon>
        <taxon>Cephalobidae</taxon>
        <taxon>Acrobeloides</taxon>
    </lineage>
</organism>
<dbReference type="NCBIfam" id="TIGR00052">
    <property type="entry name" value="nudix-type nucleoside diphosphatase, YffH/AdpP family"/>
    <property type="match status" value="1"/>
</dbReference>
<evidence type="ECO:0000256" key="2">
    <source>
        <dbReference type="ARBA" id="ARBA00004496"/>
    </source>
</evidence>
<accession>A0A914CVH5</accession>
<dbReference type="GO" id="GO:0019693">
    <property type="term" value="P:ribose phosphate metabolic process"/>
    <property type="evidence" value="ECO:0007669"/>
    <property type="project" value="TreeGrafter"/>
</dbReference>
<name>A0A914CVH5_9BILA</name>
<dbReference type="AlphaFoldDB" id="A0A914CVH5"/>
<evidence type="ECO:0000256" key="6">
    <source>
        <dbReference type="ARBA" id="ARBA00022842"/>
    </source>
</evidence>
<feature type="domain" description="Nudix hydrolase" evidence="12">
    <location>
        <begin position="43"/>
        <end position="207"/>
    </location>
</feature>
<reference evidence="14" key="1">
    <citation type="submission" date="2022-11" db="UniProtKB">
        <authorList>
            <consortium name="WormBaseParasite"/>
        </authorList>
    </citation>
    <scope>IDENTIFICATION</scope>
</reference>
<dbReference type="InterPro" id="IPR004385">
    <property type="entry name" value="NDP_pyrophosphatase"/>
</dbReference>
<evidence type="ECO:0000256" key="3">
    <source>
        <dbReference type="ARBA" id="ARBA00011738"/>
    </source>
</evidence>
<comment type="subcellular location">
    <subcellularLocation>
        <location evidence="2">Cytoplasm</location>
    </subcellularLocation>
</comment>
<dbReference type="GO" id="GO:0005737">
    <property type="term" value="C:cytoplasm"/>
    <property type="evidence" value="ECO:0007669"/>
    <property type="project" value="UniProtKB-SubCell"/>
</dbReference>
<comment type="cofactor">
    <cofactor evidence="1">
        <name>Mg(2+)</name>
        <dbReference type="ChEBI" id="CHEBI:18420"/>
    </cofactor>
</comment>
<dbReference type="InterPro" id="IPR000086">
    <property type="entry name" value="NUDIX_hydrolase_dom"/>
</dbReference>
<evidence type="ECO:0000259" key="12">
    <source>
        <dbReference type="PROSITE" id="PS51462"/>
    </source>
</evidence>
<dbReference type="Gene3D" id="3.90.79.10">
    <property type="entry name" value="Nucleoside Triphosphate Pyrophosphohydrolase"/>
    <property type="match status" value="1"/>
</dbReference>
<dbReference type="GO" id="GO:0008768">
    <property type="term" value="F:UDP-sugar diphosphatase activity"/>
    <property type="evidence" value="ECO:0007669"/>
    <property type="project" value="UniProtKB-EC"/>
</dbReference>
<dbReference type="CDD" id="cd18887">
    <property type="entry name" value="NUDIX_UGPPase_Nudt14"/>
    <property type="match status" value="1"/>
</dbReference>
<sequence>MGETKEHLSHVSFDDGLVASPYIKPIRMHFQRKGQTLHWDLGIEQDNVAIVLYHREKKALLFVRQFRPPVFVRKVRIMPENQGKPWNEIEWDKYPVELGKTLELCAGLMDKIGKSPKQIAIEEIEEECGYAVQEDRIHLIKSYITGISTSGSRQYLFYAIIDESMKATEGGGNVYEGEFIEKVFLDLKQAQELIDSEHLESPPGLLYAVKWFFDNFTKLFENPI</sequence>
<evidence type="ECO:0000313" key="14">
    <source>
        <dbReference type="WBParaSite" id="ACRNAN_scaffold14552.g31112.t1"/>
    </source>
</evidence>
<dbReference type="EC" id="3.6.1.45" evidence="9"/>
<dbReference type="InterPro" id="IPR015797">
    <property type="entry name" value="NUDIX_hydrolase-like_dom_sf"/>
</dbReference>
<comment type="function">
    <text evidence="8">Hydrolyzes UDP-glucose to glucose 1-phosphate and UMP and ADP-ribose to ribose 5-phosphate and AMP. The physiological substrate is probably UDP-glucose. Poor activity on other substrates such as ADP-glucose, CDP-glucose, GDP-glucose and GDP-mannose.</text>
</comment>
<evidence type="ECO:0000313" key="13">
    <source>
        <dbReference type="Proteomes" id="UP000887540"/>
    </source>
</evidence>
<dbReference type="Proteomes" id="UP000887540">
    <property type="component" value="Unplaced"/>
</dbReference>